<dbReference type="Pfam" id="PF23236">
    <property type="entry name" value="WHD_2nd_Lhr"/>
    <property type="match status" value="1"/>
</dbReference>
<dbReference type="PROSITE" id="PS51192">
    <property type="entry name" value="HELICASE_ATP_BIND_1"/>
    <property type="match status" value="1"/>
</dbReference>
<evidence type="ECO:0000256" key="4">
    <source>
        <dbReference type="ARBA" id="ARBA00022806"/>
    </source>
</evidence>
<dbReference type="PANTHER" id="PTHR47962">
    <property type="entry name" value="ATP-DEPENDENT HELICASE LHR-RELATED-RELATED"/>
    <property type="match status" value="1"/>
</dbReference>
<keyword evidence="2" id="KW-0227">DNA damage</keyword>
<sequence>MPDGFSGPTRDWFAQAFAAPTAVQSEAWDAVGAGEHALVVAPTGSGKTLAAFLWSLDGLLTQPPPEDPRLRCRVLYVSPLKALAADVERNLRAPLVGIRRAAARHGRDLPDVRVGVRTGDTPAAERRAFATRPPDILITTPESLFLVLTSAARAGLAGVRTVILDEIHAVAGTKRGAHLAVSMERLDALLEEHDGPAQRIGLSATVRPVQAVAEYLAGARSPAHGGRGVRVVQPPSSKQVEVDVVVPVPDLTDLPGAPGTDVGEPDLAGAAAARPRRPSIWPHVEERVVDLVTAHRSTLVFTNSRRASERLTARMNEVWAARQGDELPDHGALVAAEATAQSGTAVGAPGVLARAHHGSMSRAERVHTEDELKAGRLPAVVATSSLELGIDMGAVDLVVQVGAPPSVASGLQRIGRAGHQVGAVSHGVVFPTFRGELVPSAVIAERMRAGQIEELRLPSTPLDVLAQHVVAMVATRDWDVDELASVVRRAAPFATLGDGALRAVLDMLAGRYPSEDFAELRPRLVWDRSTGRLSARPGALRLAATSGGTIPDRGLYGVFLAGGDRERTARGGLRVGELDEEMVYESRVGDTFTLGSSTWRIEDITPDRVLVTPAPGLPGRLPFWKGDSPGRPAELGRAIGAWLRETAALPADQALARAVAAGLDPWAADNLVAYLAEQREATGRLPDDTTVVVERFRDELGDWRVVVHSPFGARVHAPWALVIAGRLRDRYGLDAAVMHSDDGIVLRLPDAVAAGEATWDASAAAWSAAEAPPVDLADLLVVPEDVVGAVQAELGSSTIFAARFREAAARALLLPRRRPDRRQPLWQQRHRSAQLLQVASAHPDFPILLEAARECLQDDFDTAGLTALMADVAARRVSVVEVTTPTPSPFAQSLLFGYTAQFLYDGDAPLAERRAAALTLDPALLAELLAGDATPLADLLDPAAVQSVEAEVSRTAPDRRAVDLEQLVDVLRRHGPLDLAEVRDRTVPEQHDAVPGWLASLVHARRILRVRCAGREQWAVAEDAARLRDALGVALPSGVPAELAEPVPDPLGDLVRRHARTHGPFTVADVAERFALPGPAVVEVLRRLERDGAVAVGRLRPESIGGTGEDHCDVDVLRRMRRRSLAALRSEVEPVPPRALARFLPEWQHVSALTLGDDEPRRVPGRGLRGVDGLARVIEQLAGFPVPASALESLVLPARVTDYSPAMLDELTSAGEVVWAGHAALAARDGLVSLHPAATADLTLPAAATPASTRVLDALRTALSSGGGWFFDPLVARVAELTGDAADPGAVADALWDLVWAAEVTNDGVSPLRARLGGPGRTVHRVRGRPPRAPSLRTGIPLRPSARAVGPGRPDVAGRWSLLPARETDPTVQARATAAQLLDRHGVLTRAVAGTEAVADRFGAVYRVLAALEESGSVRRGYFVEHLGGSQFALPGAVDELRRSPGGHHAVALAATDPANPFGAALPWPSGVTAHRPGRTAGALVVLVDGDLVLYLERGGRTVLSFPTEEAPGLDHLAAGARCLADLVRTGRLGRVTLRRVDGAEVLDREVLAGPVAQALTTAGFAATPRGLRLG</sequence>
<evidence type="ECO:0000313" key="12">
    <source>
        <dbReference type="EMBL" id="MDO8107385.1"/>
    </source>
</evidence>
<dbReference type="SUPFAM" id="SSF52540">
    <property type="entry name" value="P-loop containing nucleoside triphosphate hydrolases"/>
    <property type="match status" value="1"/>
</dbReference>
<dbReference type="Proteomes" id="UP001232536">
    <property type="component" value="Unassembled WGS sequence"/>
</dbReference>
<dbReference type="InterPro" id="IPR052511">
    <property type="entry name" value="ATP-dep_Helicase"/>
</dbReference>
<name>A0ABT9D909_9CELL</name>
<dbReference type="SMART" id="SM00490">
    <property type="entry name" value="HELICc"/>
    <property type="match status" value="1"/>
</dbReference>
<evidence type="ECO:0000256" key="7">
    <source>
        <dbReference type="ARBA" id="ARBA00023204"/>
    </source>
</evidence>
<evidence type="ECO:0000256" key="5">
    <source>
        <dbReference type="ARBA" id="ARBA00022840"/>
    </source>
</evidence>
<dbReference type="InterPro" id="IPR036390">
    <property type="entry name" value="WH_DNA-bd_sf"/>
</dbReference>
<evidence type="ECO:0000256" key="9">
    <source>
        <dbReference type="SAM" id="MobiDB-lite"/>
    </source>
</evidence>
<keyword evidence="4 12" id="KW-0347">Helicase</keyword>
<evidence type="ECO:0000256" key="6">
    <source>
        <dbReference type="ARBA" id="ARBA00023125"/>
    </source>
</evidence>
<evidence type="ECO:0000256" key="2">
    <source>
        <dbReference type="ARBA" id="ARBA00022763"/>
    </source>
</evidence>
<gene>
    <name evidence="12" type="ORF">Q6348_09275</name>
</gene>
<dbReference type="Pfam" id="PF19306">
    <property type="entry name" value="WHD_Lhr"/>
    <property type="match status" value="1"/>
</dbReference>
<reference evidence="12 13" key="1">
    <citation type="submission" date="2023-07" db="EMBL/GenBank/DDBJ databases">
        <title>Description of novel actinomycetes strains, isolated from tidal flat sediment.</title>
        <authorList>
            <person name="Lu C."/>
        </authorList>
    </citation>
    <scope>NUCLEOTIDE SEQUENCE [LARGE SCALE GENOMIC DNA]</scope>
    <source>
        <strain evidence="12 13">SYSU T00b441</strain>
    </source>
</reference>
<feature type="domain" description="Helicase C-terminal" evidence="11">
    <location>
        <begin position="287"/>
        <end position="468"/>
    </location>
</feature>
<dbReference type="PROSITE" id="PS51194">
    <property type="entry name" value="HELICASE_CTER"/>
    <property type="match status" value="1"/>
</dbReference>
<dbReference type="InterPro" id="IPR055369">
    <property type="entry name" value="WH2_Lhr"/>
</dbReference>
<dbReference type="EMBL" id="JAUQYP010000001">
    <property type="protein sequence ID" value="MDO8107385.1"/>
    <property type="molecule type" value="Genomic_DNA"/>
</dbReference>
<dbReference type="SMART" id="SM00487">
    <property type="entry name" value="DEXDc"/>
    <property type="match status" value="1"/>
</dbReference>
<keyword evidence="13" id="KW-1185">Reference proteome</keyword>
<dbReference type="NCBIfam" id="NF007284">
    <property type="entry name" value="PRK09751.1"/>
    <property type="match status" value="1"/>
</dbReference>
<dbReference type="InterPro" id="IPR013701">
    <property type="entry name" value="Lhr-like_DEAD/DEAH_assoc"/>
</dbReference>
<evidence type="ECO:0000256" key="8">
    <source>
        <dbReference type="ARBA" id="ARBA00023235"/>
    </source>
</evidence>
<accession>A0ABT9D909</accession>
<evidence type="ECO:0000256" key="3">
    <source>
        <dbReference type="ARBA" id="ARBA00022801"/>
    </source>
</evidence>
<dbReference type="InterPro" id="IPR045628">
    <property type="entry name" value="Lhr_WH_dom"/>
</dbReference>
<dbReference type="SMART" id="SM00382">
    <property type="entry name" value="AAA"/>
    <property type="match status" value="1"/>
</dbReference>
<dbReference type="GO" id="GO:0016787">
    <property type="term" value="F:hydrolase activity"/>
    <property type="evidence" value="ECO:0007669"/>
    <property type="project" value="UniProtKB-KW"/>
</dbReference>
<dbReference type="InterPro" id="IPR001650">
    <property type="entry name" value="Helicase_C-like"/>
</dbReference>
<proteinExistence type="predicted"/>
<dbReference type="InterPro" id="IPR055368">
    <property type="entry name" value="WH3_Lhr"/>
</dbReference>
<dbReference type="Gene3D" id="3.40.50.300">
    <property type="entry name" value="P-loop containing nucleotide triphosphate hydrolases"/>
    <property type="match status" value="2"/>
</dbReference>
<keyword evidence="1" id="KW-0547">Nucleotide-binding</keyword>
<keyword evidence="7" id="KW-0234">DNA repair</keyword>
<dbReference type="Pfam" id="PF08494">
    <property type="entry name" value="DEAD_assoc"/>
    <property type="match status" value="1"/>
</dbReference>
<dbReference type="InterPro" id="IPR011545">
    <property type="entry name" value="DEAD/DEAH_box_helicase_dom"/>
</dbReference>
<dbReference type="InterPro" id="IPR014001">
    <property type="entry name" value="Helicase_ATP-bd"/>
</dbReference>
<dbReference type="InterPro" id="IPR003593">
    <property type="entry name" value="AAA+_ATPase"/>
</dbReference>
<dbReference type="InterPro" id="IPR055367">
    <property type="entry name" value="WH4_Lhr"/>
</dbReference>
<protein>
    <submittedName>
        <fullName evidence="12">ATP-dependent helicase</fullName>
        <ecNumber evidence="12">3.6.4.-</ecNumber>
    </submittedName>
</protein>
<feature type="region of interest" description="Disordered" evidence="9">
    <location>
        <begin position="1313"/>
        <end position="1341"/>
    </location>
</feature>
<dbReference type="Pfam" id="PF23234">
    <property type="entry name" value="WHD_4th_Lhr"/>
    <property type="match status" value="1"/>
</dbReference>
<dbReference type="Pfam" id="PF23235">
    <property type="entry name" value="WHD_3rd_Lhr"/>
    <property type="match status" value="1"/>
</dbReference>
<organism evidence="12 13">
    <name type="scientific">Actinotalea lenta</name>
    <dbReference type="NCBI Taxonomy" id="3064654"/>
    <lineage>
        <taxon>Bacteria</taxon>
        <taxon>Bacillati</taxon>
        <taxon>Actinomycetota</taxon>
        <taxon>Actinomycetes</taxon>
        <taxon>Micrococcales</taxon>
        <taxon>Cellulomonadaceae</taxon>
        <taxon>Actinotalea</taxon>
    </lineage>
</organism>
<evidence type="ECO:0000259" key="11">
    <source>
        <dbReference type="PROSITE" id="PS51194"/>
    </source>
</evidence>
<dbReference type="GO" id="GO:0004386">
    <property type="term" value="F:helicase activity"/>
    <property type="evidence" value="ECO:0007669"/>
    <property type="project" value="UniProtKB-KW"/>
</dbReference>
<dbReference type="SUPFAM" id="SSF46785">
    <property type="entry name" value="Winged helix' DNA-binding domain"/>
    <property type="match status" value="1"/>
</dbReference>
<dbReference type="Pfam" id="PF00270">
    <property type="entry name" value="DEAD"/>
    <property type="match status" value="1"/>
</dbReference>
<feature type="domain" description="Helicase ATP-binding" evidence="10">
    <location>
        <begin position="28"/>
        <end position="208"/>
    </location>
</feature>
<evidence type="ECO:0000313" key="13">
    <source>
        <dbReference type="Proteomes" id="UP001232536"/>
    </source>
</evidence>
<keyword evidence="8" id="KW-0413">Isomerase</keyword>
<comment type="caution">
    <text evidence="12">The sequence shown here is derived from an EMBL/GenBank/DDBJ whole genome shotgun (WGS) entry which is preliminary data.</text>
</comment>
<keyword evidence="6" id="KW-0238">DNA-binding</keyword>
<dbReference type="EC" id="3.6.4.-" evidence="12"/>
<keyword evidence="5" id="KW-0067">ATP-binding</keyword>
<dbReference type="InterPro" id="IPR027417">
    <property type="entry name" value="P-loop_NTPase"/>
</dbReference>
<evidence type="ECO:0000259" key="10">
    <source>
        <dbReference type="PROSITE" id="PS51192"/>
    </source>
</evidence>
<dbReference type="PANTHER" id="PTHR47962:SF5">
    <property type="entry name" value="ATP-DEPENDENT HELICASE LHR-RELATED"/>
    <property type="match status" value="1"/>
</dbReference>
<dbReference type="Pfam" id="PF00271">
    <property type="entry name" value="Helicase_C"/>
    <property type="match status" value="1"/>
</dbReference>
<evidence type="ECO:0000256" key="1">
    <source>
        <dbReference type="ARBA" id="ARBA00022741"/>
    </source>
</evidence>
<keyword evidence="3 12" id="KW-0378">Hydrolase</keyword>